<evidence type="ECO:0000313" key="2">
    <source>
        <dbReference type="Proteomes" id="UP000198702"/>
    </source>
</evidence>
<dbReference type="SUPFAM" id="SSF56112">
    <property type="entry name" value="Protein kinase-like (PK-like)"/>
    <property type="match status" value="1"/>
</dbReference>
<evidence type="ECO:0000313" key="1">
    <source>
        <dbReference type="EMBL" id="SFI16525.1"/>
    </source>
</evidence>
<comment type="caution">
    <text evidence="1">The sequence shown here is derived from an EMBL/GenBank/DDBJ whole genome shotgun (WGS) entry which is preliminary data.</text>
</comment>
<organism evidence="1 2">
    <name type="scientific">Microbacterium saccharophilum</name>
    <dbReference type="NCBI Taxonomy" id="1213358"/>
    <lineage>
        <taxon>Bacteria</taxon>
        <taxon>Bacillati</taxon>
        <taxon>Actinomycetota</taxon>
        <taxon>Actinomycetes</taxon>
        <taxon>Micrococcales</taxon>
        <taxon>Microbacteriaceae</taxon>
        <taxon>Microbacterium</taxon>
    </lineage>
</organism>
<accession>A0A7Z7CWZ4</accession>
<dbReference type="EMBL" id="FOQZ01000001">
    <property type="protein sequence ID" value="SFI16525.1"/>
    <property type="molecule type" value="Genomic_DNA"/>
</dbReference>
<evidence type="ECO:0008006" key="3">
    <source>
        <dbReference type="Google" id="ProtNLM"/>
    </source>
</evidence>
<protein>
    <recommendedName>
        <fullName evidence="3">Aminoglycoside phosphotransferase family protein</fullName>
    </recommendedName>
</protein>
<dbReference type="AlphaFoldDB" id="A0A7Z7CWZ4"/>
<dbReference type="Gene3D" id="3.30.200.20">
    <property type="entry name" value="Phosphorylase Kinase, domain 1"/>
    <property type="match status" value="1"/>
</dbReference>
<proteinExistence type="predicted"/>
<name>A0A7Z7CWZ4_9MICO</name>
<dbReference type="Proteomes" id="UP000198702">
    <property type="component" value="Unassembled WGS sequence"/>
</dbReference>
<gene>
    <name evidence="1" type="ORF">SAMN04487751_0022</name>
</gene>
<dbReference type="Gene3D" id="3.90.1200.10">
    <property type="match status" value="1"/>
</dbReference>
<dbReference type="InterPro" id="IPR011009">
    <property type="entry name" value="Kinase-like_dom_sf"/>
</dbReference>
<sequence length="330" mass="35453">MSFALRPRARGQRALCEGEGMATRRQAWAEVDAGLRADVEALLGAPVVAAESQPGGFSPGSADRVRLADGRRAFVKTGTDAVNPDVVGIHRREAAISALLPPEIPAPRFLGVVDHGDRIALILEDVEARHPHTPWVRDELVAVLGALGSVAERPVPAAEAIVDMATVAGHYGSGWSRIDRVPSLPATLPGWVAERLPWLRDEGLRMPDAVAGDRLVHHDVRADNVLLRPDGSVVLIDWPWAARGAGWLDALTLLFNVRYLDPEADVEAVVAEHPVFAGMPALDADRVLIGIAGHFLAVSQEPDVPGIPTLRAFQYDQAVAILGWLQERLG</sequence>
<reference evidence="1 2" key="1">
    <citation type="submission" date="2016-10" db="EMBL/GenBank/DDBJ databases">
        <authorList>
            <person name="Varghese N."/>
            <person name="Submissions S."/>
        </authorList>
    </citation>
    <scope>NUCLEOTIDE SEQUENCE [LARGE SCALE GENOMIC DNA]</scope>
    <source>
        <strain evidence="1 2">UNC380MFSha3.1</strain>
    </source>
</reference>